<dbReference type="AlphaFoldDB" id="A0A9W4DRQ2"/>
<proteinExistence type="predicted"/>
<dbReference type="Proteomes" id="UP001152519">
    <property type="component" value="Unassembled WGS sequence"/>
</dbReference>
<protein>
    <submittedName>
        <fullName evidence="1">Uncharacterized protein</fullName>
    </submittedName>
</protein>
<dbReference type="EMBL" id="CAJSLV010000046">
    <property type="protein sequence ID" value="CAG6392783.1"/>
    <property type="molecule type" value="Genomic_DNA"/>
</dbReference>
<evidence type="ECO:0000313" key="2">
    <source>
        <dbReference type="Proteomes" id="UP001152519"/>
    </source>
</evidence>
<name>A0A9W4DRQ2_9ACTN</name>
<comment type="caution">
    <text evidence="1">The sequence shown here is derived from an EMBL/GenBank/DDBJ whole genome shotgun (WGS) entry which is preliminary data.</text>
</comment>
<organism evidence="1 2">
    <name type="scientific">Actinacidiphila cocklensis</name>
    <dbReference type="NCBI Taxonomy" id="887465"/>
    <lineage>
        <taxon>Bacteria</taxon>
        <taxon>Bacillati</taxon>
        <taxon>Actinomycetota</taxon>
        <taxon>Actinomycetes</taxon>
        <taxon>Kitasatosporales</taxon>
        <taxon>Streptomycetaceae</taxon>
        <taxon>Actinacidiphila</taxon>
    </lineage>
</organism>
<accession>A0A9W4DRQ2</accession>
<gene>
    <name evidence="1" type="ORF">SCOCK_180160</name>
</gene>
<sequence length="194" mass="20108">MTSHTARRVAAAVARQAPRKAAADPKARGADWRTAVVATVGTNTITTTDGIPCRRLQTYQAPVVGDQVVISRSGNGNWLAMGRAALPDGWSPLPLASGWTAWGSPYWTPGYRINDNGTASLCGLAKAPASTTGNATVGTLPAAAIPPTRPFFPTVVNSNVPAALEITSAGAVQITNYSGTAAWAALDVATYRLY</sequence>
<reference evidence="1" key="1">
    <citation type="submission" date="2021-05" db="EMBL/GenBank/DDBJ databases">
        <authorList>
            <person name="Arsene-Ploetze F."/>
        </authorList>
    </citation>
    <scope>NUCLEOTIDE SEQUENCE</scope>
    <source>
        <strain evidence="1">DSM 42138</strain>
    </source>
</reference>
<evidence type="ECO:0000313" key="1">
    <source>
        <dbReference type="EMBL" id="CAG6392783.1"/>
    </source>
</evidence>
<dbReference type="RefSeq" id="WP_251487736.1">
    <property type="nucleotide sequence ID" value="NZ_CAJSLV010000046.1"/>
</dbReference>
<keyword evidence="2" id="KW-1185">Reference proteome</keyword>